<dbReference type="EMBL" id="JAWJWE010000039">
    <property type="protein sequence ID" value="KAK6621154.1"/>
    <property type="molecule type" value="Genomic_DNA"/>
</dbReference>
<dbReference type="GO" id="GO:0007154">
    <property type="term" value="P:cell communication"/>
    <property type="evidence" value="ECO:0007669"/>
    <property type="project" value="InterPro"/>
</dbReference>
<evidence type="ECO:0000313" key="15">
    <source>
        <dbReference type="Proteomes" id="UP001372834"/>
    </source>
</evidence>
<dbReference type="InterPro" id="IPR051216">
    <property type="entry name" value="Teneurin"/>
</dbReference>
<dbReference type="PANTHER" id="PTHR11219:SF69">
    <property type="entry name" value="TENEURIN-A"/>
    <property type="match status" value="1"/>
</dbReference>
<dbReference type="SMART" id="SM00179">
    <property type="entry name" value="EGF_CA"/>
    <property type="match status" value="1"/>
</dbReference>
<feature type="compositionally biased region" description="Polar residues" evidence="11">
    <location>
        <begin position="357"/>
        <end position="370"/>
    </location>
</feature>
<gene>
    <name evidence="14" type="ORF">RUM43_011460</name>
</gene>
<dbReference type="Gene3D" id="2.10.25.140">
    <property type="match status" value="1"/>
</dbReference>
<evidence type="ECO:0000313" key="14">
    <source>
        <dbReference type="EMBL" id="KAK6621154.1"/>
    </source>
</evidence>
<evidence type="ECO:0000256" key="10">
    <source>
        <dbReference type="PROSITE-ProRule" id="PRU00076"/>
    </source>
</evidence>
<evidence type="ECO:0000256" key="2">
    <source>
        <dbReference type="ARBA" id="ARBA00022473"/>
    </source>
</evidence>
<comment type="subcellular location">
    <subcellularLocation>
        <location evidence="1">Membrane</location>
        <topology evidence="1">Single-pass type I membrane protein</topology>
    </subcellularLocation>
</comment>
<dbReference type="Pfam" id="PF01414">
    <property type="entry name" value="DSL"/>
    <property type="match status" value="1"/>
</dbReference>
<dbReference type="SMART" id="SM00181">
    <property type="entry name" value="EGF"/>
    <property type="match status" value="5"/>
</dbReference>
<dbReference type="PROSITE" id="PS51257">
    <property type="entry name" value="PROKAR_LIPOPROTEIN"/>
    <property type="match status" value="1"/>
</dbReference>
<evidence type="ECO:0000256" key="6">
    <source>
        <dbReference type="ARBA" id="ARBA00022989"/>
    </source>
</evidence>
<feature type="domain" description="EGF-like" evidence="13">
    <location>
        <begin position="243"/>
        <end position="276"/>
    </location>
</feature>
<evidence type="ECO:0000256" key="1">
    <source>
        <dbReference type="ARBA" id="ARBA00004479"/>
    </source>
</evidence>
<dbReference type="GO" id="GO:0046982">
    <property type="term" value="F:protein heterodimerization activity"/>
    <property type="evidence" value="ECO:0007669"/>
    <property type="project" value="TreeGrafter"/>
</dbReference>
<dbReference type="Proteomes" id="UP001372834">
    <property type="component" value="Unassembled WGS sequence"/>
</dbReference>
<keyword evidence="8 10" id="KW-1015">Disulfide bond</keyword>
<dbReference type="InterPro" id="IPR001881">
    <property type="entry name" value="EGF-like_Ca-bd_dom"/>
</dbReference>
<dbReference type="SUPFAM" id="SSF57196">
    <property type="entry name" value="EGF/Laminin"/>
    <property type="match status" value="1"/>
</dbReference>
<dbReference type="GO" id="GO:0005509">
    <property type="term" value="F:calcium ion binding"/>
    <property type="evidence" value="ECO:0007669"/>
    <property type="project" value="InterPro"/>
</dbReference>
<feature type="disulfide bond" evidence="10">
    <location>
        <begin position="266"/>
        <end position="275"/>
    </location>
</feature>
<keyword evidence="6" id="KW-1133">Transmembrane helix</keyword>
<dbReference type="Pfam" id="PF00008">
    <property type="entry name" value="EGF"/>
    <property type="match status" value="1"/>
</dbReference>
<dbReference type="CDD" id="cd00054">
    <property type="entry name" value="EGF_CA"/>
    <property type="match status" value="1"/>
</dbReference>
<feature type="chain" id="PRO_5043043601" description="EGF-like domain-containing protein" evidence="12">
    <location>
        <begin position="22"/>
        <end position="451"/>
    </location>
</feature>
<evidence type="ECO:0000256" key="11">
    <source>
        <dbReference type="SAM" id="MobiDB-lite"/>
    </source>
</evidence>
<dbReference type="PROSITE" id="PS50026">
    <property type="entry name" value="EGF_3"/>
    <property type="match status" value="2"/>
</dbReference>
<dbReference type="PROSITE" id="PS01186">
    <property type="entry name" value="EGF_2"/>
    <property type="match status" value="2"/>
</dbReference>
<dbReference type="InterPro" id="IPR002049">
    <property type="entry name" value="LE_dom"/>
</dbReference>
<keyword evidence="12" id="KW-0732">Signal</keyword>
<reference evidence="14 15" key="1">
    <citation type="submission" date="2023-10" db="EMBL/GenBank/DDBJ databases">
        <title>Genomes of two closely related lineages of the louse Polyplax serrata with different host specificities.</title>
        <authorList>
            <person name="Martinu J."/>
            <person name="Tarabai H."/>
            <person name="Stefka J."/>
            <person name="Hypsa V."/>
        </authorList>
    </citation>
    <scope>NUCLEOTIDE SEQUENCE [LARGE SCALE GENOMIC DNA]</scope>
    <source>
        <strain evidence="14">HR10_N</strain>
    </source>
</reference>
<dbReference type="Pfam" id="PF21700">
    <property type="entry name" value="EGF_DL_JAG"/>
    <property type="match status" value="2"/>
</dbReference>
<feature type="signal peptide" evidence="12">
    <location>
        <begin position="1"/>
        <end position="21"/>
    </location>
</feature>
<accession>A0AAN8S3P2</accession>
<evidence type="ECO:0000256" key="5">
    <source>
        <dbReference type="ARBA" id="ARBA00022737"/>
    </source>
</evidence>
<dbReference type="FunFam" id="2.10.25.140:FF:000002">
    <property type="entry name" value="Delta-like protein"/>
    <property type="match status" value="1"/>
</dbReference>
<dbReference type="Pfam" id="PF00053">
    <property type="entry name" value="EGF_laminin"/>
    <property type="match status" value="1"/>
</dbReference>
<feature type="domain" description="EGF-like" evidence="13">
    <location>
        <begin position="309"/>
        <end position="350"/>
    </location>
</feature>
<evidence type="ECO:0000256" key="12">
    <source>
        <dbReference type="SAM" id="SignalP"/>
    </source>
</evidence>
<feature type="compositionally biased region" description="Basic and acidic residues" evidence="11">
    <location>
        <begin position="442"/>
        <end position="451"/>
    </location>
</feature>
<evidence type="ECO:0000256" key="9">
    <source>
        <dbReference type="ARBA" id="ARBA00023180"/>
    </source>
</evidence>
<sequence length="451" mass="50319">MPRFSVLWYLTTVVVISFACRQHLIFSSELGLFHPRRSEDEVVMAIGEHQIRRAFLLLSFFCVINLTDSARSKYVPKWKKQACEIPALQNEHSHYTCGDNGEVKCLPGWTGDVCDVPICRKGCDPLQGYCKRPGECRCKLGFYGELCNKCIPLPGCQHGYCNNSFECICEEGWDGLFCSEREYKHSYGVESIVQADVFLGAVWVGRVRLAGTVRYFQAVSTELAQNHWNVNATKDTPEYYARRVTICAENCHKEHGYCYKPGDCRCKVGWWGTNCEKCYPYPGCKHGTCNKPWQCNCQPGWGGVLCDEELNYCENNPGLCQNGGTCVSLTEDDGNFKCHCSEKFRGERCEEMKPEENNNGTDNGRPTMMTSKRPATSKAPMTTTMAASKMPTTTPTTTSTSTTTPARPTTVTAVTELLTSPASQGSKATSEEPVLQVTSTTESKDDKLNET</sequence>
<dbReference type="GO" id="GO:0050839">
    <property type="term" value="F:cell adhesion molecule binding"/>
    <property type="evidence" value="ECO:0007669"/>
    <property type="project" value="TreeGrafter"/>
</dbReference>
<protein>
    <recommendedName>
        <fullName evidence="13">EGF-like domain-containing protein</fullName>
    </recommendedName>
</protein>
<keyword evidence="5" id="KW-0677">Repeat</keyword>
<evidence type="ECO:0000256" key="7">
    <source>
        <dbReference type="ARBA" id="ARBA00023136"/>
    </source>
</evidence>
<dbReference type="PROSITE" id="PS00022">
    <property type="entry name" value="EGF_1"/>
    <property type="match status" value="5"/>
</dbReference>
<feature type="compositionally biased region" description="Polar residues" evidence="11">
    <location>
        <begin position="417"/>
        <end position="428"/>
    </location>
</feature>
<evidence type="ECO:0000256" key="8">
    <source>
        <dbReference type="ARBA" id="ARBA00023157"/>
    </source>
</evidence>
<organism evidence="14 15">
    <name type="scientific">Polyplax serrata</name>
    <name type="common">Common mouse louse</name>
    <dbReference type="NCBI Taxonomy" id="468196"/>
    <lineage>
        <taxon>Eukaryota</taxon>
        <taxon>Metazoa</taxon>
        <taxon>Ecdysozoa</taxon>
        <taxon>Arthropoda</taxon>
        <taxon>Hexapoda</taxon>
        <taxon>Insecta</taxon>
        <taxon>Pterygota</taxon>
        <taxon>Neoptera</taxon>
        <taxon>Paraneoptera</taxon>
        <taxon>Psocodea</taxon>
        <taxon>Troctomorpha</taxon>
        <taxon>Phthiraptera</taxon>
        <taxon>Anoplura</taxon>
        <taxon>Polyplacidae</taxon>
        <taxon>Polyplax</taxon>
    </lineage>
</organism>
<keyword evidence="9" id="KW-0325">Glycoprotein</keyword>
<comment type="caution">
    <text evidence="10">Lacks conserved residue(s) required for the propagation of feature annotation.</text>
</comment>
<feature type="compositionally biased region" description="Low complexity" evidence="11">
    <location>
        <begin position="374"/>
        <end position="415"/>
    </location>
</feature>
<dbReference type="GO" id="GO:0048666">
    <property type="term" value="P:neuron development"/>
    <property type="evidence" value="ECO:0007669"/>
    <property type="project" value="TreeGrafter"/>
</dbReference>
<dbReference type="FunFam" id="2.10.25.10:FF:000018">
    <property type="entry name" value="Delta-like 1"/>
    <property type="match status" value="2"/>
</dbReference>
<keyword evidence="7" id="KW-0472">Membrane</keyword>
<dbReference type="InterPro" id="IPR001774">
    <property type="entry name" value="DSL"/>
</dbReference>
<dbReference type="Gene3D" id="2.10.25.10">
    <property type="entry name" value="Laminin"/>
    <property type="match status" value="3"/>
</dbReference>
<dbReference type="GO" id="GO:0016020">
    <property type="term" value="C:membrane"/>
    <property type="evidence" value="ECO:0007669"/>
    <property type="project" value="UniProtKB-SubCell"/>
</dbReference>
<name>A0AAN8S3P2_POLSC</name>
<feature type="region of interest" description="Disordered" evidence="11">
    <location>
        <begin position="351"/>
        <end position="451"/>
    </location>
</feature>
<keyword evidence="4" id="KW-0812">Transmembrane</keyword>
<dbReference type="AlphaFoldDB" id="A0AAN8S3P2"/>
<dbReference type="GO" id="GO:0043005">
    <property type="term" value="C:neuron projection"/>
    <property type="evidence" value="ECO:0007669"/>
    <property type="project" value="TreeGrafter"/>
</dbReference>
<keyword evidence="3 10" id="KW-0245">EGF-like domain</keyword>
<dbReference type="PANTHER" id="PTHR11219">
    <property type="entry name" value="TENEURIN AND N-ACETYLGLUCOSAMINE-1-PHOSPHODIESTER ALPHA-N-ACETYLGLUCOSAMINIDASE"/>
    <property type="match status" value="1"/>
</dbReference>
<keyword evidence="2" id="KW-0217">Developmental protein</keyword>
<proteinExistence type="predicted"/>
<dbReference type="InterPro" id="IPR000742">
    <property type="entry name" value="EGF"/>
</dbReference>
<dbReference type="GO" id="GO:0042803">
    <property type="term" value="F:protein homodimerization activity"/>
    <property type="evidence" value="ECO:0007669"/>
    <property type="project" value="TreeGrafter"/>
</dbReference>
<evidence type="ECO:0000259" key="13">
    <source>
        <dbReference type="PROSITE" id="PS50026"/>
    </source>
</evidence>
<comment type="caution">
    <text evidence="14">The sequence shown here is derived from an EMBL/GenBank/DDBJ whole genome shotgun (WGS) entry which is preliminary data.</text>
</comment>
<evidence type="ECO:0000256" key="4">
    <source>
        <dbReference type="ARBA" id="ARBA00022692"/>
    </source>
</evidence>
<dbReference type="GO" id="GO:0048513">
    <property type="term" value="P:animal organ development"/>
    <property type="evidence" value="ECO:0007669"/>
    <property type="project" value="UniProtKB-ARBA"/>
</dbReference>
<feature type="disulfide bond" evidence="10">
    <location>
        <begin position="340"/>
        <end position="349"/>
    </location>
</feature>
<dbReference type="GO" id="GO:0007157">
    <property type="term" value="P:heterophilic cell-cell adhesion via plasma membrane cell adhesion molecules"/>
    <property type="evidence" value="ECO:0007669"/>
    <property type="project" value="TreeGrafter"/>
</dbReference>
<evidence type="ECO:0000256" key="3">
    <source>
        <dbReference type="ARBA" id="ARBA00022536"/>
    </source>
</evidence>